<dbReference type="EMBL" id="FQVX01000001">
    <property type="protein sequence ID" value="SHF66292.1"/>
    <property type="molecule type" value="Genomic_DNA"/>
</dbReference>
<accession>A0A1M5DHS6</accession>
<dbReference type="Proteomes" id="UP000184471">
    <property type="component" value="Unassembled WGS sequence"/>
</dbReference>
<keyword evidence="3" id="KW-1185">Reference proteome</keyword>
<sequence length="116" mass="11900">MTSSAVLLLLFLLALGALSVTTLVVAVRGGRGPADPPRSHPRLDPAGFPVTSGARGALHGRGPLTRPQPRRAALLATARAAAASHTARDRRTARPTSLLSGARPSPSTGRSSTRLP</sequence>
<gene>
    <name evidence="2" type="ORF">SAMN05444351_0379</name>
</gene>
<name>A0A1M5DHS6_9ACTN</name>
<feature type="region of interest" description="Disordered" evidence="1">
    <location>
        <begin position="28"/>
        <end position="116"/>
    </location>
</feature>
<dbReference type="AlphaFoldDB" id="A0A1M5DHS6"/>
<evidence type="ECO:0000256" key="1">
    <source>
        <dbReference type="SAM" id="MobiDB-lite"/>
    </source>
</evidence>
<organism evidence="2 3">
    <name type="scientific">Geodermatophilus nigrescens</name>
    <dbReference type="NCBI Taxonomy" id="1070870"/>
    <lineage>
        <taxon>Bacteria</taxon>
        <taxon>Bacillati</taxon>
        <taxon>Actinomycetota</taxon>
        <taxon>Actinomycetes</taxon>
        <taxon>Geodermatophilales</taxon>
        <taxon>Geodermatophilaceae</taxon>
        <taxon>Geodermatophilus</taxon>
    </lineage>
</organism>
<feature type="compositionally biased region" description="Low complexity" evidence="1">
    <location>
        <begin position="63"/>
        <end position="85"/>
    </location>
</feature>
<evidence type="ECO:0000313" key="2">
    <source>
        <dbReference type="EMBL" id="SHF66292.1"/>
    </source>
</evidence>
<feature type="compositionally biased region" description="Low complexity" evidence="1">
    <location>
        <begin position="100"/>
        <end position="116"/>
    </location>
</feature>
<reference evidence="2 3" key="1">
    <citation type="submission" date="2016-11" db="EMBL/GenBank/DDBJ databases">
        <authorList>
            <person name="Jaros S."/>
            <person name="Januszkiewicz K."/>
            <person name="Wedrychowicz H."/>
        </authorList>
    </citation>
    <scope>NUCLEOTIDE SEQUENCE [LARGE SCALE GENOMIC DNA]</scope>
    <source>
        <strain evidence="2 3">DSM 45408</strain>
    </source>
</reference>
<proteinExistence type="predicted"/>
<protein>
    <submittedName>
        <fullName evidence="2">Uncharacterized protein</fullName>
    </submittedName>
</protein>
<evidence type="ECO:0000313" key="3">
    <source>
        <dbReference type="Proteomes" id="UP000184471"/>
    </source>
</evidence>